<protein>
    <submittedName>
        <fullName evidence="1">Uncharacterized protein</fullName>
    </submittedName>
</protein>
<accession>A0ABV4AVM5</accession>
<reference evidence="1 2" key="1">
    <citation type="submission" date="2024-07" db="EMBL/GenBank/DDBJ databases">
        <title>Molecular mechanisms and environmental adaptations of flagellar loss and biofilm growth of Rhodanobacter under environmental stress.</title>
        <authorList>
            <person name="Chen M."/>
        </authorList>
    </citation>
    <scope>NUCLEOTIDE SEQUENCE [LARGE SCALE GENOMIC DNA]</scope>
    <source>
        <strain evidence="1 2">RS22</strain>
    </source>
</reference>
<dbReference type="Proteomes" id="UP001562159">
    <property type="component" value="Unassembled WGS sequence"/>
</dbReference>
<gene>
    <name evidence="1" type="ORF">AB7878_18065</name>
</gene>
<proteinExistence type="predicted"/>
<organism evidence="1 2">
    <name type="scientific">Rhodanobacter humi</name>
    <dbReference type="NCBI Taxonomy" id="1888173"/>
    <lineage>
        <taxon>Bacteria</taxon>
        <taxon>Pseudomonadati</taxon>
        <taxon>Pseudomonadota</taxon>
        <taxon>Gammaproteobacteria</taxon>
        <taxon>Lysobacterales</taxon>
        <taxon>Rhodanobacteraceae</taxon>
        <taxon>Rhodanobacter</taxon>
    </lineage>
</organism>
<sequence length="185" mass="20978">MQLATFAENRPIGTTTQQFEARPFGVPKVRALEADETFPTNLASSEKMTTITKHWTIERPILTASLHREEGDSASLIQVWEGTVQEILPNGEVMRVLLRSKMGGSVDHFADIDFEWVSPQDRDLVKPGAVFYLSLYKERRPSGSIKNSEELRFRRLPAWTRRDAMLIRSEAQALLQKGVIKPEAP</sequence>
<evidence type="ECO:0000313" key="1">
    <source>
        <dbReference type="EMBL" id="MEY2184320.1"/>
    </source>
</evidence>
<name>A0ABV4AVM5_9GAMM</name>
<dbReference type="EMBL" id="JBGBPY010000001">
    <property type="protein sequence ID" value="MEY2184320.1"/>
    <property type="molecule type" value="Genomic_DNA"/>
</dbReference>
<comment type="caution">
    <text evidence="1">The sequence shown here is derived from an EMBL/GenBank/DDBJ whole genome shotgun (WGS) entry which is preliminary data.</text>
</comment>
<keyword evidence="2" id="KW-1185">Reference proteome</keyword>
<evidence type="ECO:0000313" key="2">
    <source>
        <dbReference type="Proteomes" id="UP001562159"/>
    </source>
</evidence>